<evidence type="ECO:0000256" key="9">
    <source>
        <dbReference type="PIRSR" id="PIRSR001589-1"/>
    </source>
</evidence>
<sequence>MCGICGFTGRRQDQKAVIEKMMKSIEHRGPDSEGSFCGGEITLGFRRLSIIDLEDGQQPMESADGSLHIVFNGEIYDYQELREELETAGITFRTYSDTEVLVNTLQQYGEKALDKLRGMFGFAVWNEKEQTLMLARDFFGIKPVYYAQIGEHFVFASEIKSILAFPGYKREVNQLALEQYLSFQYSPLEETFFKGIYKLMPGHILLYKDGKYKIKTYFQPRLTPGVCPNLQPLQKQLSDVLEDSVKHHMLSDVEVGAFLSGGVDSGYLSAASGADQAFTVGFDEGNRYNEVSKAAEVAKKAGLKHHVKIISKQEFWDSLPDVMYHMDEPLGDASAIALYFLSREAAKHVKVVLSGEGADELFGGYNIYREPESLKAVSWIPFQVRKAIGRLAAKLPDVKGRDFLIRAGMKVEERFIGNAYIFREKEKKQILKNGITGPSTQEFLRPFYEEIEDSDITGTPETTGTKTKKSSRRHPLQDMEKMQSIDLNYWLPGDILQKADKMSMAHSLEVRVPFLDKEVFDLAAGLPKDAKIAGGTTKYIFRKAVSGYIPEDTDGRKKLGFPIPIRVWLRQDDWYQMVMEMFTSREAGQFFHTEKLAELLKDHKEGKKDNSRKIWTVLAFLIWYHRFFV</sequence>
<dbReference type="PANTHER" id="PTHR43284">
    <property type="entry name" value="ASPARAGINE SYNTHETASE (GLUTAMINE-HYDROLYZING)"/>
    <property type="match status" value="1"/>
</dbReference>
<comment type="pathway">
    <text evidence="1">Amino-acid biosynthesis; L-asparagine biosynthesis; L-asparagine from L-aspartate (L-Gln route): step 1/1.</text>
</comment>
<dbReference type="SUPFAM" id="SSF56235">
    <property type="entry name" value="N-terminal nucleophile aminohydrolases (Ntn hydrolases)"/>
    <property type="match status" value="1"/>
</dbReference>
<dbReference type="InterPro" id="IPR014729">
    <property type="entry name" value="Rossmann-like_a/b/a_fold"/>
</dbReference>
<gene>
    <name evidence="14" type="primary">asnB</name>
    <name evidence="14" type="ORF">H8S54_17300</name>
</gene>
<dbReference type="NCBIfam" id="TIGR01536">
    <property type="entry name" value="asn_synth_AEB"/>
    <property type="match status" value="1"/>
</dbReference>
<keyword evidence="7 9" id="KW-0315">Glutamine amidotransferase</keyword>
<dbReference type="InterPro" id="IPR029055">
    <property type="entry name" value="Ntn_hydrolases_N"/>
</dbReference>
<proteinExistence type="inferred from homology"/>
<evidence type="ECO:0000256" key="11">
    <source>
        <dbReference type="PIRSR" id="PIRSR001589-3"/>
    </source>
</evidence>
<dbReference type="PROSITE" id="PS51278">
    <property type="entry name" value="GATASE_TYPE_2"/>
    <property type="match status" value="1"/>
</dbReference>
<dbReference type="Gene3D" id="3.40.50.620">
    <property type="entry name" value="HUPs"/>
    <property type="match status" value="1"/>
</dbReference>
<comment type="caution">
    <text evidence="14">The sequence shown here is derived from an EMBL/GenBank/DDBJ whole genome shotgun (WGS) entry which is preliminary data.</text>
</comment>
<keyword evidence="4 10" id="KW-0547">Nucleotide-binding</keyword>
<evidence type="ECO:0000313" key="14">
    <source>
        <dbReference type="EMBL" id="MBC5652802.1"/>
    </source>
</evidence>
<comment type="catalytic activity">
    <reaction evidence="8">
        <text>L-aspartate + L-glutamine + ATP + H2O = L-asparagine + L-glutamate + AMP + diphosphate + H(+)</text>
        <dbReference type="Rhea" id="RHEA:12228"/>
        <dbReference type="ChEBI" id="CHEBI:15377"/>
        <dbReference type="ChEBI" id="CHEBI:15378"/>
        <dbReference type="ChEBI" id="CHEBI:29985"/>
        <dbReference type="ChEBI" id="CHEBI:29991"/>
        <dbReference type="ChEBI" id="CHEBI:30616"/>
        <dbReference type="ChEBI" id="CHEBI:33019"/>
        <dbReference type="ChEBI" id="CHEBI:58048"/>
        <dbReference type="ChEBI" id="CHEBI:58359"/>
        <dbReference type="ChEBI" id="CHEBI:456215"/>
        <dbReference type="EC" id="6.3.5.4"/>
    </reaction>
</comment>
<dbReference type="InterPro" id="IPR006426">
    <property type="entry name" value="Asn_synth_AEB"/>
</dbReference>
<evidence type="ECO:0000256" key="3">
    <source>
        <dbReference type="ARBA" id="ARBA00012737"/>
    </source>
</evidence>
<evidence type="ECO:0000313" key="15">
    <source>
        <dbReference type="Proteomes" id="UP000652847"/>
    </source>
</evidence>
<keyword evidence="6 9" id="KW-0061">Asparagine biosynthesis</keyword>
<dbReference type="CDD" id="cd01991">
    <property type="entry name" value="Asn_synthase_B_C"/>
    <property type="match status" value="1"/>
</dbReference>
<dbReference type="Pfam" id="PF13537">
    <property type="entry name" value="GATase_7"/>
    <property type="match status" value="1"/>
</dbReference>
<comment type="similarity">
    <text evidence="2">Belongs to the asparagine synthetase family.</text>
</comment>
<feature type="domain" description="Glutamine amidotransferase type-2" evidence="13">
    <location>
        <begin position="2"/>
        <end position="210"/>
    </location>
</feature>
<evidence type="ECO:0000256" key="12">
    <source>
        <dbReference type="SAM" id="MobiDB-lite"/>
    </source>
</evidence>
<name>A0A8I0AJ48_9FIRM</name>
<dbReference type="PIRSF" id="PIRSF001589">
    <property type="entry name" value="Asn_synthetase_glu-h"/>
    <property type="match status" value="1"/>
</dbReference>
<feature type="binding site" evidence="10">
    <location>
        <position position="97"/>
    </location>
    <ligand>
        <name>L-glutamine</name>
        <dbReference type="ChEBI" id="CHEBI:58359"/>
    </ligand>
</feature>
<evidence type="ECO:0000256" key="4">
    <source>
        <dbReference type="ARBA" id="ARBA00022741"/>
    </source>
</evidence>
<evidence type="ECO:0000256" key="6">
    <source>
        <dbReference type="ARBA" id="ARBA00022888"/>
    </source>
</evidence>
<dbReference type="AlphaFoldDB" id="A0A8I0AJ48"/>
<dbReference type="InterPro" id="IPR017932">
    <property type="entry name" value="GATase_2_dom"/>
</dbReference>
<dbReference type="RefSeq" id="WP_021926329.1">
    <property type="nucleotide sequence ID" value="NZ_JACOOT010000040.1"/>
</dbReference>
<dbReference type="Gene3D" id="3.60.20.10">
    <property type="entry name" value="Glutamine Phosphoribosylpyrophosphate, subunit 1, domain 1"/>
    <property type="match status" value="1"/>
</dbReference>
<dbReference type="PANTHER" id="PTHR43284:SF1">
    <property type="entry name" value="ASPARAGINE SYNTHETASE"/>
    <property type="match status" value="1"/>
</dbReference>
<keyword evidence="15" id="KW-1185">Reference proteome</keyword>
<protein>
    <recommendedName>
        <fullName evidence="3">asparagine synthase (glutamine-hydrolyzing)</fullName>
        <ecNumber evidence="3">6.3.5.4</ecNumber>
    </recommendedName>
</protein>
<dbReference type="GO" id="GO:0005829">
    <property type="term" value="C:cytosol"/>
    <property type="evidence" value="ECO:0007669"/>
    <property type="project" value="TreeGrafter"/>
</dbReference>
<keyword evidence="5 10" id="KW-0067">ATP-binding</keyword>
<keyword evidence="9" id="KW-0028">Amino-acid biosynthesis</keyword>
<organism evidence="14 15">
    <name type="scientific">Blautia segnis</name>
    <dbReference type="NCBI Taxonomy" id="2763030"/>
    <lineage>
        <taxon>Bacteria</taxon>
        <taxon>Bacillati</taxon>
        <taxon>Bacillota</taxon>
        <taxon>Clostridia</taxon>
        <taxon>Lachnospirales</taxon>
        <taxon>Lachnospiraceae</taxon>
        <taxon>Blautia</taxon>
    </lineage>
</organism>
<dbReference type="EC" id="6.3.5.4" evidence="3"/>
<evidence type="ECO:0000259" key="13">
    <source>
        <dbReference type="PROSITE" id="PS51278"/>
    </source>
</evidence>
<dbReference type="GO" id="GO:0004066">
    <property type="term" value="F:asparagine synthase (glutamine-hydrolyzing) activity"/>
    <property type="evidence" value="ECO:0007669"/>
    <property type="project" value="UniProtKB-EC"/>
</dbReference>
<feature type="active site" description="For GATase activity" evidence="9">
    <location>
        <position position="2"/>
    </location>
</feature>
<evidence type="ECO:0000256" key="10">
    <source>
        <dbReference type="PIRSR" id="PIRSR001589-2"/>
    </source>
</evidence>
<dbReference type="CDD" id="cd00712">
    <property type="entry name" value="AsnB"/>
    <property type="match status" value="1"/>
</dbReference>
<dbReference type="SUPFAM" id="SSF52402">
    <property type="entry name" value="Adenine nucleotide alpha hydrolases-like"/>
    <property type="match status" value="1"/>
</dbReference>
<dbReference type="InterPro" id="IPR001962">
    <property type="entry name" value="Asn_synthase"/>
</dbReference>
<dbReference type="GO" id="GO:0006529">
    <property type="term" value="P:asparagine biosynthetic process"/>
    <property type="evidence" value="ECO:0007669"/>
    <property type="project" value="UniProtKB-KW"/>
</dbReference>
<dbReference type="EMBL" id="JACOOT010000040">
    <property type="protein sequence ID" value="MBC5652802.1"/>
    <property type="molecule type" value="Genomic_DNA"/>
</dbReference>
<dbReference type="InterPro" id="IPR051786">
    <property type="entry name" value="ASN_synthetase/amidase"/>
</dbReference>
<evidence type="ECO:0000256" key="7">
    <source>
        <dbReference type="ARBA" id="ARBA00022962"/>
    </source>
</evidence>
<reference evidence="14 15" key="1">
    <citation type="submission" date="2020-08" db="EMBL/GenBank/DDBJ databases">
        <title>Genome public.</title>
        <authorList>
            <person name="Liu C."/>
            <person name="Sun Q."/>
        </authorList>
    </citation>
    <scope>NUCLEOTIDE SEQUENCE [LARGE SCALE GENOMIC DNA]</scope>
    <source>
        <strain evidence="14 15">BX17</strain>
    </source>
</reference>
<dbReference type="Pfam" id="PF00733">
    <property type="entry name" value="Asn_synthase"/>
    <property type="match status" value="1"/>
</dbReference>
<dbReference type="GO" id="GO:0005524">
    <property type="term" value="F:ATP binding"/>
    <property type="evidence" value="ECO:0007669"/>
    <property type="project" value="UniProtKB-KW"/>
</dbReference>
<evidence type="ECO:0000256" key="2">
    <source>
        <dbReference type="ARBA" id="ARBA00005752"/>
    </source>
</evidence>
<evidence type="ECO:0000256" key="1">
    <source>
        <dbReference type="ARBA" id="ARBA00005187"/>
    </source>
</evidence>
<dbReference type="InterPro" id="IPR033738">
    <property type="entry name" value="AsnB_N"/>
</dbReference>
<feature type="site" description="Important for beta-aspartyl-AMP intermediate formation" evidence="11">
    <location>
        <position position="356"/>
    </location>
</feature>
<feature type="binding site" evidence="10">
    <location>
        <begin position="354"/>
        <end position="355"/>
    </location>
    <ligand>
        <name>ATP</name>
        <dbReference type="ChEBI" id="CHEBI:30616"/>
    </ligand>
</feature>
<evidence type="ECO:0000256" key="5">
    <source>
        <dbReference type="ARBA" id="ARBA00022840"/>
    </source>
</evidence>
<feature type="binding site" evidence="10">
    <location>
        <position position="280"/>
    </location>
    <ligand>
        <name>ATP</name>
        <dbReference type="ChEBI" id="CHEBI:30616"/>
    </ligand>
</feature>
<accession>A0A8I0AJ48</accession>
<keyword evidence="14" id="KW-0436">Ligase</keyword>
<evidence type="ECO:0000256" key="8">
    <source>
        <dbReference type="ARBA" id="ARBA00048741"/>
    </source>
</evidence>
<feature type="region of interest" description="Disordered" evidence="12">
    <location>
        <begin position="455"/>
        <end position="475"/>
    </location>
</feature>
<dbReference type="Proteomes" id="UP000652847">
    <property type="component" value="Unassembled WGS sequence"/>
</dbReference>